<protein>
    <recommendedName>
        <fullName evidence="1">CobE/GbiG C-terminal domain-containing protein</fullName>
    </recommendedName>
</protein>
<organism evidence="2 3">
    <name type="scientific">Halotalea alkalilenta</name>
    <dbReference type="NCBI Taxonomy" id="376489"/>
    <lineage>
        <taxon>Bacteria</taxon>
        <taxon>Pseudomonadati</taxon>
        <taxon>Pseudomonadota</taxon>
        <taxon>Gammaproteobacteria</taxon>
        <taxon>Oceanospirillales</taxon>
        <taxon>Halomonadaceae</taxon>
        <taxon>Halotalea</taxon>
    </lineage>
</organism>
<dbReference type="SUPFAM" id="SSF159664">
    <property type="entry name" value="CobE/GbiG C-terminal domain-like"/>
    <property type="match status" value="1"/>
</dbReference>
<name>A0A172YFJ4_9GAMM</name>
<dbReference type="RefSeq" id="WP_082890422.1">
    <property type="nucleotide sequence ID" value="NZ_CP015243.1"/>
</dbReference>
<evidence type="ECO:0000313" key="3">
    <source>
        <dbReference type="Proteomes" id="UP000077875"/>
    </source>
</evidence>
<dbReference type="PANTHER" id="PTHR37477:SF1">
    <property type="entry name" value="COBALT-PRECORRIN-5A HYDROLASE"/>
    <property type="match status" value="1"/>
</dbReference>
<dbReference type="EMBL" id="CP015243">
    <property type="protein sequence ID" value="ANF58039.1"/>
    <property type="molecule type" value="Genomic_DNA"/>
</dbReference>
<sequence length="133" mass="13941">MTSMRYALGVGFRRHCEIGELVRLVEAGLGEAGLAPKAVSWLASIEAKRGASQLEALASRFGWTVELWPAERLAATPGVRQHSPLASRLFGSPSVAEAAALASLSEHGVEPPALRLATLRSQAATVAIAEARG</sequence>
<evidence type="ECO:0000313" key="2">
    <source>
        <dbReference type="EMBL" id="ANF58039.1"/>
    </source>
</evidence>
<dbReference type="InterPro" id="IPR002750">
    <property type="entry name" value="CobE/GbiG_C"/>
</dbReference>
<dbReference type="InterPro" id="IPR052553">
    <property type="entry name" value="CbiG_hydrolase"/>
</dbReference>
<dbReference type="Proteomes" id="UP000077875">
    <property type="component" value="Chromosome"/>
</dbReference>
<dbReference type="Gene3D" id="3.30.420.180">
    <property type="entry name" value="CobE/GbiG C-terminal domain"/>
    <property type="match status" value="1"/>
</dbReference>
<dbReference type="PANTHER" id="PTHR37477">
    <property type="entry name" value="COBALT-PRECORRIN-5A HYDROLASE"/>
    <property type="match status" value="1"/>
</dbReference>
<dbReference type="InterPro" id="IPR036518">
    <property type="entry name" value="CobE/GbiG_C_sf"/>
</dbReference>
<dbReference type="Pfam" id="PF01890">
    <property type="entry name" value="CbiG_C"/>
    <property type="match status" value="1"/>
</dbReference>
<dbReference type="AlphaFoldDB" id="A0A172YFJ4"/>
<feature type="domain" description="CobE/GbiG C-terminal" evidence="1">
    <location>
        <begin position="7"/>
        <end position="129"/>
    </location>
</feature>
<dbReference type="STRING" id="376489.A5892_11660"/>
<gene>
    <name evidence="2" type="ORF">A5892_11660</name>
</gene>
<dbReference type="GO" id="GO:0009236">
    <property type="term" value="P:cobalamin biosynthetic process"/>
    <property type="evidence" value="ECO:0007669"/>
    <property type="project" value="InterPro"/>
</dbReference>
<accession>A0A172YFJ4</accession>
<proteinExistence type="predicted"/>
<reference evidence="2 3" key="1">
    <citation type="submission" date="2016-04" db="EMBL/GenBank/DDBJ databases">
        <title>Complete Genome Sequence of Halotalea alkalilenta IHB B 13600.</title>
        <authorList>
            <person name="Swarnkar M.K."/>
            <person name="Sharma A."/>
            <person name="Kaushal K."/>
            <person name="Soni R."/>
            <person name="Rana S."/>
            <person name="Singh A.K."/>
            <person name="Gulati A."/>
        </authorList>
    </citation>
    <scope>NUCLEOTIDE SEQUENCE [LARGE SCALE GENOMIC DNA]</scope>
    <source>
        <strain evidence="2 3">IHB B 13600</strain>
    </source>
</reference>
<evidence type="ECO:0000259" key="1">
    <source>
        <dbReference type="Pfam" id="PF01890"/>
    </source>
</evidence>
<keyword evidence="3" id="KW-1185">Reference proteome</keyword>
<dbReference type="KEGG" id="haa:A5892_11660"/>